<feature type="transmembrane region" description="Helical" evidence="5">
    <location>
        <begin position="226"/>
        <end position="251"/>
    </location>
</feature>
<keyword evidence="2 5" id="KW-0812">Transmembrane</keyword>
<keyword evidence="7" id="KW-1185">Reference proteome</keyword>
<evidence type="ECO:0000256" key="2">
    <source>
        <dbReference type="ARBA" id="ARBA00022692"/>
    </source>
</evidence>
<feature type="transmembrane region" description="Helical" evidence="5">
    <location>
        <begin position="25"/>
        <end position="52"/>
    </location>
</feature>
<evidence type="ECO:0000313" key="7">
    <source>
        <dbReference type="Proteomes" id="UP000281708"/>
    </source>
</evidence>
<reference evidence="6 7" key="1">
    <citation type="submission" date="2018-10" db="EMBL/GenBank/DDBJ databases">
        <title>Marmoricola sp. 4Q3S-7 whole genome shotgun sequence.</title>
        <authorList>
            <person name="Li F."/>
        </authorList>
    </citation>
    <scope>NUCLEOTIDE SEQUENCE [LARGE SCALE GENOMIC DNA]</scope>
    <source>
        <strain evidence="6 7">4Q3S-7</strain>
    </source>
</reference>
<feature type="transmembrane region" description="Helical" evidence="5">
    <location>
        <begin position="182"/>
        <end position="205"/>
    </location>
</feature>
<dbReference type="AlphaFoldDB" id="A0A3L8NZ09"/>
<evidence type="ECO:0000256" key="3">
    <source>
        <dbReference type="ARBA" id="ARBA00022989"/>
    </source>
</evidence>
<evidence type="ECO:0000256" key="1">
    <source>
        <dbReference type="ARBA" id="ARBA00004141"/>
    </source>
</evidence>
<dbReference type="OrthoDB" id="3212588at2"/>
<dbReference type="Pfam" id="PF01040">
    <property type="entry name" value="UbiA"/>
    <property type="match status" value="1"/>
</dbReference>
<organism evidence="6 7">
    <name type="scientific">Nocardioides mangrovicus</name>
    <dbReference type="NCBI Taxonomy" id="2478913"/>
    <lineage>
        <taxon>Bacteria</taxon>
        <taxon>Bacillati</taxon>
        <taxon>Actinomycetota</taxon>
        <taxon>Actinomycetes</taxon>
        <taxon>Propionibacteriales</taxon>
        <taxon>Nocardioidaceae</taxon>
        <taxon>Nocardioides</taxon>
    </lineage>
</organism>
<dbReference type="InterPro" id="IPR044878">
    <property type="entry name" value="UbiA_sf"/>
</dbReference>
<evidence type="ECO:0000313" key="6">
    <source>
        <dbReference type="EMBL" id="RLV47599.1"/>
    </source>
</evidence>
<name>A0A3L8NZ09_9ACTN</name>
<dbReference type="Proteomes" id="UP000281708">
    <property type="component" value="Unassembled WGS sequence"/>
</dbReference>
<keyword evidence="3 5" id="KW-1133">Transmembrane helix</keyword>
<keyword evidence="4 5" id="KW-0472">Membrane</keyword>
<sequence>MGTEETSTKEPLASARARSEVPEQLAGAVGACHPLQALLMGVAVAAAAYVSGRPLRETLVAGAAILVVQAALGLLNDAADAERDRAAGVAGKPVAEGHLPPGNASFLGVCLMVMAVPLALENGTAAAVALLGYLLAGLLSLTPLRRSWLSWLPWAAGFALLPAYLAYGGWGLGVHGSPPTWTMTVLAAALGVGVHLLLALPHLVADNRNGMRHLPLRIALRTGASRLLVAATIWTGLCAVALVLAAFAVGLRQ</sequence>
<feature type="transmembrane region" description="Helical" evidence="5">
    <location>
        <begin position="151"/>
        <end position="170"/>
    </location>
</feature>
<dbReference type="RefSeq" id="WP_121807105.1">
    <property type="nucleotide sequence ID" value="NZ_RDBE01000010.1"/>
</dbReference>
<feature type="transmembrane region" description="Helical" evidence="5">
    <location>
        <begin position="58"/>
        <end position="75"/>
    </location>
</feature>
<dbReference type="GO" id="GO:0016020">
    <property type="term" value="C:membrane"/>
    <property type="evidence" value="ECO:0007669"/>
    <property type="project" value="UniProtKB-SubCell"/>
</dbReference>
<comment type="caution">
    <text evidence="6">The sequence shown here is derived from an EMBL/GenBank/DDBJ whole genome shotgun (WGS) entry which is preliminary data.</text>
</comment>
<gene>
    <name evidence="6" type="ORF">D9V37_15660</name>
</gene>
<evidence type="ECO:0008006" key="8">
    <source>
        <dbReference type="Google" id="ProtNLM"/>
    </source>
</evidence>
<evidence type="ECO:0000256" key="5">
    <source>
        <dbReference type="SAM" id="Phobius"/>
    </source>
</evidence>
<feature type="transmembrane region" description="Helical" evidence="5">
    <location>
        <begin position="102"/>
        <end position="120"/>
    </location>
</feature>
<evidence type="ECO:0000256" key="4">
    <source>
        <dbReference type="ARBA" id="ARBA00023136"/>
    </source>
</evidence>
<accession>A0A3L8NZ09</accession>
<dbReference type="EMBL" id="RDBE01000010">
    <property type="protein sequence ID" value="RLV47599.1"/>
    <property type="molecule type" value="Genomic_DNA"/>
</dbReference>
<protein>
    <recommendedName>
        <fullName evidence="8">Prenyltransferase</fullName>
    </recommendedName>
</protein>
<proteinExistence type="predicted"/>
<comment type="subcellular location">
    <subcellularLocation>
        <location evidence="1">Membrane</location>
        <topology evidence="1">Multi-pass membrane protein</topology>
    </subcellularLocation>
</comment>
<feature type="transmembrane region" description="Helical" evidence="5">
    <location>
        <begin position="126"/>
        <end position="144"/>
    </location>
</feature>
<dbReference type="Gene3D" id="1.10.357.140">
    <property type="entry name" value="UbiA prenyltransferase"/>
    <property type="match status" value="1"/>
</dbReference>
<dbReference type="GO" id="GO:0016765">
    <property type="term" value="F:transferase activity, transferring alkyl or aryl (other than methyl) groups"/>
    <property type="evidence" value="ECO:0007669"/>
    <property type="project" value="InterPro"/>
</dbReference>
<dbReference type="InterPro" id="IPR000537">
    <property type="entry name" value="UbiA_prenyltransferase"/>
</dbReference>